<name>A0A3M7M8E4_9PLEO</name>
<proteinExistence type="predicted"/>
<organism evidence="1 2">
    <name type="scientific">Pyrenophora seminiperda CCB06</name>
    <dbReference type="NCBI Taxonomy" id="1302712"/>
    <lineage>
        <taxon>Eukaryota</taxon>
        <taxon>Fungi</taxon>
        <taxon>Dikarya</taxon>
        <taxon>Ascomycota</taxon>
        <taxon>Pezizomycotina</taxon>
        <taxon>Dothideomycetes</taxon>
        <taxon>Pleosporomycetidae</taxon>
        <taxon>Pleosporales</taxon>
        <taxon>Pleosporineae</taxon>
        <taxon>Pleosporaceae</taxon>
        <taxon>Pyrenophora</taxon>
    </lineage>
</organism>
<evidence type="ECO:0000313" key="2">
    <source>
        <dbReference type="Proteomes" id="UP000265663"/>
    </source>
</evidence>
<sequence length="105" mass="12192">MPHRTTRHVTVQPKLHPMLSPYFRGGYVVSANTNCDLKRCCYVFRAAISRTQRWVARPVWLLGVVHVGSRPQRDSESMYFRELVMCGSCSYVLLLPAFPYRSFHT</sequence>
<dbReference type="EMBL" id="KE747825">
    <property type="protein sequence ID" value="RMZ70796.1"/>
    <property type="molecule type" value="Genomic_DNA"/>
</dbReference>
<keyword evidence="2" id="KW-1185">Reference proteome</keyword>
<dbReference type="Proteomes" id="UP000265663">
    <property type="component" value="Unassembled WGS sequence"/>
</dbReference>
<protein>
    <submittedName>
        <fullName evidence="1">Uncharacterized protein</fullName>
    </submittedName>
</protein>
<evidence type="ECO:0000313" key="1">
    <source>
        <dbReference type="EMBL" id="RMZ70796.1"/>
    </source>
</evidence>
<gene>
    <name evidence="1" type="ORF">GMOD_00008430</name>
</gene>
<reference evidence="1 2" key="1">
    <citation type="journal article" date="2014" name="PLoS ONE">
        <title>De novo Genome Assembly of the Fungal Plant Pathogen Pyrenophora semeniperda.</title>
        <authorList>
            <person name="Soliai M.M."/>
            <person name="Meyer S.E."/>
            <person name="Udall J.A."/>
            <person name="Elzinga D.E."/>
            <person name="Hermansen R.A."/>
            <person name="Bodily P.M."/>
            <person name="Hart A.A."/>
            <person name="Coleman C.E."/>
        </authorList>
    </citation>
    <scope>NUCLEOTIDE SEQUENCE [LARGE SCALE GENOMIC DNA]</scope>
    <source>
        <strain evidence="1 2">CCB06</strain>
        <tissue evidence="1">Mycelium</tissue>
    </source>
</reference>
<accession>A0A3M7M8E4</accession>
<dbReference type="AlphaFoldDB" id="A0A3M7M8E4"/>